<proteinExistence type="inferred from homology"/>
<evidence type="ECO:0000313" key="4">
    <source>
        <dbReference type="Proteomes" id="UP000440713"/>
    </source>
</evidence>
<keyword evidence="2" id="KW-0963">Cytoplasm</keyword>
<keyword evidence="2" id="KW-0547">Nucleotide-binding</keyword>
<keyword evidence="2" id="KW-0694">RNA-binding</keyword>
<dbReference type="Pfam" id="PF05636">
    <property type="entry name" value="HIGH_NTase1"/>
    <property type="match status" value="1"/>
</dbReference>
<feature type="binding site" evidence="2">
    <location>
        <position position="193"/>
    </location>
    <ligand>
        <name>ATP</name>
        <dbReference type="ChEBI" id="CHEBI:30616"/>
    </ligand>
</feature>
<keyword evidence="2" id="KW-0436">Ligase</keyword>
<keyword evidence="3" id="KW-0808">Transferase</keyword>
<feature type="binding site" evidence="2">
    <location>
        <position position="102"/>
    </location>
    <ligand>
        <name>ATP</name>
        <dbReference type="ChEBI" id="CHEBI:30616"/>
    </ligand>
</feature>
<sequence length="419" mass="47690">MKIGGIIAEYNPFHNGHMYQIECFREFYGVSHTVVAMSGNFVQRGGPAIVDKFTRAKMAIASGADLVIEIPSLYCTQTAEIFSRGGVSLLNSLGCVDLLCFGSENGDLKSIKNVAEIIIKEQAELDVLISSNIKNRDSFPVAREKAIRNILSRKNRCELDDGFFKESNTILGIEYVKELLRLNSTIEPVSIKRYGTSHNSTESFGNFCSASFIRKNIKKNDILGIMDFLPKSSQSLIGCYQDDGRKFLFDDDFFSDICIEIIRNKGRLSRFFDVGNGLENSIYKQVSSCLDFDEIVENLSSPIFTRNRIRRSLFNIFLGIEDKHIEICKQINSLPFVRVLGFNKRGTEILSRIKSKSDISVVTQIAKSLRYESKHNDMYRFLLDFDLMTSEIYYQKSFSNNRRLLKKGKIDFTTLISMM</sequence>
<dbReference type="EMBL" id="VUNE01000005">
    <property type="protein sequence ID" value="MST63122.1"/>
    <property type="molecule type" value="Genomic_DNA"/>
</dbReference>
<keyword evidence="1 2" id="KW-0819">tRNA processing</keyword>
<dbReference type="GO" id="GO:0016879">
    <property type="term" value="F:ligase activity, forming carbon-nitrogen bonds"/>
    <property type="evidence" value="ECO:0007669"/>
    <property type="project" value="UniProtKB-UniRule"/>
</dbReference>
<feature type="binding site" evidence="2">
    <location>
        <position position="168"/>
    </location>
    <ligand>
        <name>ATP</name>
        <dbReference type="ChEBI" id="CHEBI:30616"/>
    </ligand>
</feature>
<dbReference type="Gene3D" id="3.40.50.620">
    <property type="entry name" value="HUPs"/>
    <property type="match status" value="1"/>
</dbReference>
<comment type="subcellular location">
    <subcellularLocation>
        <location evidence="2">Cytoplasm</location>
    </subcellularLocation>
</comment>
<comment type="caution">
    <text evidence="3">The sequence shown here is derived from an EMBL/GenBank/DDBJ whole genome shotgun (WGS) entry which is preliminary data.</text>
</comment>
<dbReference type="GO" id="GO:0016740">
    <property type="term" value="F:transferase activity"/>
    <property type="evidence" value="ECO:0007669"/>
    <property type="project" value="UniProtKB-KW"/>
</dbReference>
<evidence type="ECO:0000313" key="3">
    <source>
        <dbReference type="EMBL" id="MST63122.1"/>
    </source>
</evidence>
<name>A0A6N7XFG7_9FIRM</name>
<feature type="binding site" evidence="2">
    <location>
        <begin position="7"/>
        <end position="20"/>
    </location>
    <ligand>
        <name>ATP</name>
        <dbReference type="ChEBI" id="CHEBI:30616"/>
    </ligand>
</feature>
<reference evidence="3 4" key="1">
    <citation type="submission" date="2019-08" db="EMBL/GenBank/DDBJ databases">
        <title>In-depth cultivation of the pig gut microbiome towards novel bacterial diversity and tailored functional studies.</title>
        <authorList>
            <person name="Wylensek D."/>
            <person name="Hitch T.C.A."/>
            <person name="Clavel T."/>
        </authorList>
    </citation>
    <scope>NUCLEOTIDE SEQUENCE [LARGE SCALE GENOMIC DNA]</scope>
    <source>
        <strain evidence="3 4">WCA-SAB-591-4A-A</strain>
    </source>
</reference>
<dbReference type="PANTHER" id="PTHR37825">
    <property type="entry name" value="TRNA(MET) CYTIDINE ACETATE LIGASE"/>
    <property type="match status" value="1"/>
</dbReference>
<keyword evidence="2" id="KW-0820">tRNA-binding</keyword>
<accession>A0A6N7XFG7</accession>
<evidence type="ECO:0000256" key="2">
    <source>
        <dbReference type="HAMAP-Rule" id="MF_01539"/>
    </source>
</evidence>
<dbReference type="GO" id="GO:0006400">
    <property type="term" value="P:tRNA modification"/>
    <property type="evidence" value="ECO:0007669"/>
    <property type="project" value="UniProtKB-UniRule"/>
</dbReference>
<dbReference type="SUPFAM" id="SSF52374">
    <property type="entry name" value="Nucleotidylyl transferase"/>
    <property type="match status" value="1"/>
</dbReference>
<comment type="catalytic activity">
    <reaction evidence="2">
        <text>cytidine(34) in elongator tRNA(Met) + acetate + ATP = N(4)-acetylcytidine(34) in elongator tRNA(Met) + AMP + diphosphate</text>
        <dbReference type="Rhea" id="RHEA:58144"/>
        <dbReference type="Rhea" id="RHEA-COMP:10693"/>
        <dbReference type="Rhea" id="RHEA-COMP:10694"/>
        <dbReference type="ChEBI" id="CHEBI:30089"/>
        <dbReference type="ChEBI" id="CHEBI:30616"/>
        <dbReference type="ChEBI" id="CHEBI:33019"/>
        <dbReference type="ChEBI" id="CHEBI:74900"/>
        <dbReference type="ChEBI" id="CHEBI:82748"/>
        <dbReference type="ChEBI" id="CHEBI:456215"/>
    </reaction>
</comment>
<evidence type="ECO:0000256" key="1">
    <source>
        <dbReference type="ARBA" id="ARBA00022694"/>
    </source>
</evidence>
<dbReference type="InterPro" id="IPR008513">
    <property type="entry name" value="tRNA(Met)_cyd_acetate_ligase"/>
</dbReference>
<keyword evidence="4" id="KW-1185">Reference proteome</keyword>
<dbReference type="InterPro" id="IPR014729">
    <property type="entry name" value="Rossmann-like_a/b/a_fold"/>
</dbReference>
<dbReference type="GO" id="GO:0005524">
    <property type="term" value="F:ATP binding"/>
    <property type="evidence" value="ECO:0007669"/>
    <property type="project" value="UniProtKB-KW"/>
</dbReference>
<dbReference type="GO" id="GO:0005737">
    <property type="term" value="C:cytoplasm"/>
    <property type="evidence" value="ECO:0007669"/>
    <property type="project" value="UniProtKB-SubCell"/>
</dbReference>
<dbReference type="PANTHER" id="PTHR37825:SF1">
    <property type="entry name" value="TRNA(MET) CYTIDINE ACETATE LIGASE"/>
    <property type="match status" value="1"/>
</dbReference>
<protein>
    <recommendedName>
        <fullName evidence="2">tRNA(Met) cytidine acetate ligase</fullName>
        <ecNumber evidence="2">6.3.4.-</ecNumber>
    </recommendedName>
</protein>
<dbReference type="RefSeq" id="WP_154538597.1">
    <property type="nucleotide sequence ID" value="NZ_VUNE01000005.1"/>
</dbReference>
<dbReference type="AlphaFoldDB" id="A0A6N7XFG7"/>
<comment type="caution">
    <text evidence="2">Lacks conserved residue(s) required for the propagation of feature annotation.</text>
</comment>
<dbReference type="Proteomes" id="UP000440713">
    <property type="component" value="Unassembled WGS sequence"/>
</dbReference>
<dbReference type="EC" id="6.3.4.-" evidence="2"/>
<comment type="function">
    <text evidence="2">Catalyzes the formation of N(4)-acetylcytidine (ac(4)C) at the wobble position of elongator tRNA(Met), using acetate and ATP as substrates. First activates an acetate ion to form acetyladenylate (Ac-AMP) and then transfers the acetyl group to tRNA to form ac(4)C34.</text>
</comment>
<comment type="similarity">
    <text evidence="2">Belongs to the TmcAL family.</text>
</comment>
<dbReference type="HAMAP" id="MF_01539">
    <property type="entry name" value="TmcAL"/>
    <property type="match status" value="1"/>
</dbReference>
<organism evidence="3 4">
    <name type="scientific">Peptostreptococcus porci</name>
    <dbReference type="NCBI Taxonomy" id="2652282"/>
    <lineage>
        <taxon>Bacteria</taxon>
        <taxon>Bacillati</taxon>
        <taxon>Bacillota</taxon>
        <taxon>Clostridia</taxon>
        <taxon>Peptostreptococcales</taxon>
        <taxon>Peptostreptococcaceae</taxon>
        <taxon>Peptostreptococcus</taxon>
    </lineage>
</organism>
<gene>
    <name evidence="2" type="primary">tmcAL</name>
    <name evidence="3" type="ORF">FYJ71_09265</name>
</gene>
<dbReference type="GO" id="GO:0000049">
    <property type="term" value="F:tRNA binding"/>
    <property type="evidence" value="ECO:0007669"/>
    <property type="project" value="UniProtKB-KW"/>
</dbReference>
<keyword evidence="2" id="KW-0067">ATP-binding</keyword>